<keyword evidence="4" id="KW-1185">Reference proteome</keyword>
<dbReference type="Gene3D" id="3.90.79.10">
    <property type="entry name" value="Nucleoside Triphosphate Pyrophosphohydrolase"/>
    <property type="match status" value="1"/>
</dbReference>
<evidence type="ECO:0000313" key="4">
    <source>
        <dbReference type="Proteomes" id="UP001275436"/>
    </source>
</evidence>
<gene>
    <name evidence="3" type="ORF">MACH08_04410</name>
</gene>
<dbReference type="PANTHER" id="PTHR43736:SF1">
    <property type="entry name" value="DIHYDRONEOPTERIN TRIPHOSPHATE DIPHOSPHATASE"/>
    <property type="match status" value="1"/>
</dbReference>
<dbReference type="RefSeq" id="WP_317957641.1">
    <property type="nucleotide sequence ID" value="NZ_BSKO01000001.1"/>
</dbReference>
<dbReference type="EMBL" id="BSKO01000001">
    <property type="protein sequence ID" value="GLO64657.1"/>
    <property type="molecule type" value="Genomic_DNA"/>
</dbReference>
<evidence type="ECO:0000256" key="1">
    <source>
        <dbReference type="ARBA" id="ARBA00005582"/>
    </source>
</evidence>
<accession>A0ABQ5TF37</accession>
<dbReference type="Pfam" id="PF00293">
    <property type="entry name" value="NUDIX"/>
    <property type="match status" value="1"/>
</dbReference>
<comment type="similarity">
    <text evidence="1">Belongs to the Nudix hydrolase family.</text>
</comment>
<dbReference type="InterPro" id="IPR000086">
    <property type="entry name" value="NUDIX_hydrolase_dom"/>
</dbReference>
<dbReference type="PROSITE" id="PS51462">
    <property type="entry name" value="NUDIX"/>
    <property type="match status" value="1"/>
</dbReference>
<dbReference type="SUPFAM" id="SSF55811">
    <property type="entry name" value="Nudix"/>
    <property type="match status" value="1"/>
</dbReference>
<dbReference type="SUPFAM" id="SSF46785">
    <property type="entry name" value="Winged helix' DNA-binding domain"/>
    <property type="match status" value="1"/>
</dbReference>
<evidence type="ECO:0000259" key="2">
    <source>
        <dbReference type="PROSITE" id="PS51462"/>
    </source>
</evidence>
<dbReference type="CDD" id="cd18873">
    <property type="entry name" value="NUDIX_NadM_like"/>
    <property type="match status" value="1"/>
</dbReference>
<reference evidence="3 4" key="1">
    <citation type="submission" date="2023-02" db="EMBL/GenBank/DDBJ databases">
        <title>Oceanobacillus kimchii IFOP_LL358 isolated form Alexandrium catenella lab strain.</title>
        <authorList>
            <person name="Gajardo G."/>
            <person name="Ueki S."/>
            <person name="Maruyama F."/>
        </authorList>
    </citation>
    <scope>NUCLEOTIDE SEQUENCE [LARGE SCALE GENOMIC DNA]</scope>
    <source>
        <strain evidence="3 4">IFOP_LL358</strain>
    </source>
</reference>
<evidence type="ECO:0000313" key="3">
    <source>
        <dbReference type="EMBL" id="GLO64657.1"/>
    </source>
</evidence>
<dbReference type="PANTHER" id="PTHR43736">
    <property type="entry name" value="ADP-RIBOSE PYROPHOSPHATASE"/>
    <property type="match status" value="1"/>
</dbReference>
<feature type="domain" description="Nudix hydrolase" evidence="2">
    <location>
        <begin position="26"/>
        <end position="179"/>
    </location>
</feature>
<dbReference type="Gene3D" id="1.10.10.10">
    <property type="entry name" value="Winged helix-like DNA-binding domain superfamily/Winged helix DNA-binding domain"/>
    <property type="match status" value="1"/>
</dbReference>
<protein>
    <submittedName>
        <fullName evidence="3">ADP-ribose pyrophosphatase</fullName>
    </submittedName>
</protein>
<name>A0ABQ5TF37_9BACI</name>
<dbReference type="InterPro" id="IPR015797">
    <property type="entry name" value="NUDIX_hydrolase-like_dom_sf"/>
</dbReference>
<sequence>MPKFDQEQEFFQPHTTNNYITPDGYTSDIAVFTILSDTIGENASRRKVLPKKLLKLLLIRRVEIDKHGNPNVEGGKWALPGGFVDAKQQETAHESAIRELDEETGVDKVYLKHFGVYDAWGRDPRGWIISNAHYAIVPEDKLTNCKAADDAAEVKLFSIEEAFALSLAFDHRQIIEDALKRIERDMLNTDIAKNFLLHEFTLSELQGVLLTVSDHPKIANKSVFFTKAPKLPFIEKVVDETGNWKKTARNSYRPSQLYRFTNQVIVPSIWE</sequence>
<dbReference type="InterPro" id="IPR036390">
    <property type="entry name" value="WH_DNA-bd_sf"/>
</dbReference>
<dbReference type="InterPro" id="IPR036388">
    <property type="entry name" value="WH-like_DNA-bd_sf"/>
</dbReference>
<dbReference type="Proteomes" id="UP001275436">
    <property type="component" value="Unassembled WGS sequence"/>
</dbReference>
<proteinExistence type="inferred from homology"/>
<comment type="caution">
    <text evidence="3">The sequence shown here is derived from an EMBL/GenBank/DDBJ whole genome shotgun (WGS) entry which is preliminary data.</text>
</comment>
<organism evidence="3 4">
    <name type="scientific">Oceanobacillus kimchii</name>
    <dbReference type="NCBI Taxonomy" id="746691"/>
    <lineage>
        <taxon>Bacteria</taxon>
        <taxon>Bacillati</taxon>
        <taxon>Bacillota</taxon>
        <taxon>Bacilli</taxon>
        <taxon>Bacillales</taxon>
        <taxon>Bacillaceae</taxon>
        <taxon>Oceanobacillus</taxon>
    </lineage>
</organism>